<dbReference type="AlphaFoldDB" id="A0AAN9HZF6"/>
<feature type="region of interest" description="Disordered" evidence="2">
    <location>
        <begin position="1"/>
        <end position="34"/>
    </location>
</feature>
<reference evidence="3 4" key="1">
    <citation type="submission" date="2024-01" db="EMBL/GenBank/DDBJ databases">
        <title>The genomes of 5 underutilized Papilionoideae crops provide insights into root nodulation and disease resistanc.</title>
        <authorList>
            <person name="Yuan L."/>
        </authorList>
    </citation>
    <scope>NUCLEOTIDE SEQUENCE [LARGE SCALE GENOMIC DNA]</scope>
    <source>
        <strain evidence="3">ZHUSHIDOU_FW_LH</strain>
        <tissue evidence="3">Leaf</tissue>
    </source>
</reference>
<dbReference type="EMBL" id="JAYWIO010000006">
    <property type="protein sequence ID" value="KAK7255116.1"/>
    <property type="molecule type" value="Genomic_DNA"/>
</dbReference>
<name>A0AAN9HZF6_CROPI</name>
<dbReference type="Proteomes" id="UP001372338">
    <property type="component" value="Unassembled WGS sequence"/>
</dbReference>
<feature type="compositionally biased region" description="Polar residues" evidence="2">
    <location>
        <begin position="1"/>
        <end position="28"/>
    </location>
</feature>
<organism evidence="3 4">
    <name type="scientific">Crotalaria pallida</name>
    <name type="common">Smooth rattlebox</name>
    <name type="synonym">Crotalaria striata</name>
    <dbReference type="NCBI Taxonomy" id="3830"/>
    <lineage>
        <taxon>Eukaryota</taxon>
        <taxon>Viridiplantae</taxon>
        <taxon>Streptophyta</taxon>
        <taxon>Embryophyta</taxon>
        <taxon>Tracheophyta</taxon>
        <taxon>Spermatophyta</taxon>
        <taxon>Magnoliopsida</taxon>
        <taxon>eudicotyledons</taxon>
        <taxon>Gunneridae</taxon>
        <taxon>Pentapetalae</taxon>
        <taxon>rosids</taxon>
        <taxon>fabids</taxon>
        <taxon>Fabales</taxon>
        <taxon>Fabaceae</taxon>
        <taxon>Papilionoideae</taxon>
        <taxon>50 kb inversion clade</taxon>
        <taxon>genistoids sensu lato</taxon>
        <taxon>core genistoids</taxon>
        <taxon>Crotalarieae</taxon>
        <taxon>Crotalaria</taxon>
    </lineage>
</organism>
<gene>
    <name evidence="3" type="ORF">RIF29_28519</name>
</gene>
<evidence type="ECO:0000313" key="3">
    <source>
        <dbReference type="EMBL" id="KAK7255116.1"/>
    </source>
</evidence>
<protein>
    <submittedName>
        <fullName evidence="3">Uncharacterized protein</fullName>
    </submittedName>
</protein>
<feature type="coiled-coil region" evidence="1">
    <location>
        <begin position="36"/>
        <end position="70"/>
    </location>
</feature>
<comment type="caution">
    <text evidence="3">The sequence shown here is derived from an EMBL/GenBank/DDBJ whole genome shotgun (WGS) entry which is preliminary data.</text>
</comment>
<sequence>MVYAMNHQNSQNSCIANSVGSPEDQGTASSSSCSQCSQQSAEIAKLRQEMAATREESRKLMELVRRMKAQQDMLVQAVLYRSSHPMS</sequence>
<accession>A0AAN9HZF6</accession>
<keyword evidence="1" id="KW-0175">Coiled coil</keyword>
<evidence type="ECO:0000313" key="4">
    <source>
        <dbReference type="Proteomes" id="UP001372338"/>
    </source>
</evidence>
<evidence type="ECO:0000256" key="2">
    <source>
        <dbReference type="SAM" id="MobiDB-lite"/>
    </source>
</evidence>
<keyword evidence="4" id="KW-1185">Reference proteome</keyword>
<evidence type="ECO:0000256" key="1">
    <source>
        <dbReference type="SAM" id="Coils"/>
    </source>
</evidence>
<proteinExistence type="predicted"/>